<dbReference type="SUPFAM" id="SSF53098">
    <property type="entry name" value="Ribonuclease H-like"/>
    <property type="match status" value="1"/>
</dbReference>
<dbReference type="InterPro" id="IPR002156">
    <property type="entry name" value="RNaseH_domain"/>
</dbReference>
<dbReference type="InterPro" id="IPR012337">
    <property type="entry name" value="RNaseH-like_sf"/>
</dbReference>
<sequence>MSSVVASGVLNLYPRSPIIKAIRSMCSNVHNKTIYLHWIKTHVEIFGNEVADALAGAAVELGIDCPVKLPPSQIKKILRNGLLQNWQREWETLDKGRSVFKIFKNVSNKLIFKNPVFINFITGHGSFPSLLFKIVKKDNSNCVCGREGFPEHFLTTPCSYIKPTLK</sequence>
<comment type="caution">
    <text evidence="2">The sequence shown here is derived from an EMBL/GenBank/DDBJ whole genome shotgun (WGS) entry which is preliminary data.</text>
</comment>
<dbReference type="AlphaFoldDB" id="A0AAV6TVU4"/>
<dbReference type="Proteomes" id="UP000827092">
    <property type="component" value="Unassembled WGS sequence"/>
</dbReference>
<dbReference type="EMBL" id="JAFNEN010000949">
    <property type="protein sequence ID" value="KAG8175791.1"/>
    <property type="molecule type" value="Genomic_DNA"/>
</dbReference>
<proteinExistence type="predicted"/>
<name>A0AAV6TVU4_9ARAC</name>
<keyword evidence="3" id="KW-1185">Reference proteome</keyword>
<organism evidence="2 3">
    <name type="scientific">Oedothorax gibbosus</name>
    <dbReference type="NCBI Taxonomy" id="931172"/>
    <lineage>
        <taxon>Eukaryota</taxon>
        <taxon>Metazoa</taxon>
        <taxon>Ecdysozoa</taxon>
        <taxon>Arthropoda</taxon>
        <taxon>Chelicerata</taxon>
        <taxon>Arachnida</taxon>
        <taxon>Araneae</taxon>
        <taxon>Araneomorphae</taxon>
        <taxon>Entelegynae</taxon>
        <taxon>Araneoidea</taxon>
        <taxon>Linyphiidae</taxon>
        <taxon>Erigoninae</taxon>
        <taxon>Oedothorax</taxon>
    </lineage>
</organism>
<dbReference type="InterPro" id="IPR036397">
    <property type="entry name" value="RNaseH_sf"/>
</dbReference>
<gene>
    <name evidence="2" type="ORF">JTE90_011094</name>
</gene>
<dbReference type="GO" id="GO:0004523">
    <property type="term" value="F:RNA-DNA hybrid ribonuclease activity"/>
    <property type="evidence" value="ECO:0007669"/>
    <property type="project" value="InterPro"/>
</dbReference>
<evidence type="ECO:0000313" key="3">
    <source>
        <dbReference type="Proteomes" id="UP000827092"/>
    </source>
</evidence>
<reference evidence="2 3" key="1">
    <citation type="journal article" date="2022" name="Nat. Ecol. Evol.">
        <title>A masculinizing supergene underlies an exaggerated male reproductive morph in a spider.</title>
        <authorList>
            <person name="Hendrickx F."/>
            <person name="De Corte Z."/>
            <person name="Sonet G."/>
            <person name="Van Belleghem S.M."/>
            <person name="Kostlbacher S."/>
            <person name="Vangestel C."/>
        </authorList>
    </citation>
    <scope>NUCLEOTIDE SEQUENCE [LARGE SCALE GENOMIC DNA]</scope>
    <source>
        <strain evidence="2">W744_W776</strain>
    </source>
</reference>
<evidence type="ECO:0000259" key="1">
    <source>
        <dbReference type="PROSITE" id="PS50879"/>
    </source>
</evidence>
<dbReference type="GO" id="GO:0003676">
    <property type="term" value="F:nucleic acid binding"/>
    <property type="evidence" value="ECO:0007669"/>
    <property type="project" value="InterPro"/>
</dbReference>
<dbReference type="Gene3D" id="3.30.420.10">
    <property type="entry name" value="Ribonuclease H-like superfamily/Ribonuclease H"/>
    <property type="match status" value="1"/>
</dbReference>
<evidence type="ECO:0000313" key="2">
    <source>
        <dbReference type="EMBL" id="KAG8175791.1"/>
    </source>
</evidence>
<feature type="domain" description="RNase H type-1" evidence="1">
    <location>
        <begin position="1"/>
        <end position="60"/>
    </location>
</feature>
<accession>A0AAV6TVU4</accession>
<dbReference type="PROSITE" id="PS50879">
    <property type="entry name" value="RNASE_H_1"/>
    <property type="match status" value="1"/>
</dbReference>
<protein>
    <recommendedName>
        <fullName evidence="1">RNase H type-1 domain-containing protein</fullName>
    </recommendedName>
</protein>